<organism evidence="2 3">
    <name type="scientific">Lineolata rhizophorae</name>
    <dbReference type="NCBI Taxonomy" id="578093"/>
    <lineage>
        <taxon>Eukaryota</taxon>
        <taxon>Fungi</taxon>
        <taxon>Dikarya</taxon>
        <taxon>Ascomycota</taxon>
        <taxon>Pezizomycotina</taxon>
        <taxon>Dothideomycetes</taxon>
        <taxon>Dothideomycetes incertae sedis</taxon>
        <taxon>Lineolatales</taxon>
        <taxon>Lineolataceae</taxon>
        <taxon>Lineolata</taxon>
    </lineage>
</organism>
<keyword evidence="3" id="KW-1185">Reference proteome</keyword>
<dbReference type="AlphaFoldDB" id="A0A6A6PCW4"/>
<dbReference type="EMBL" id="MU001670">
    <property type="protein sequence ID" value="KAF2461796.1"/>
    <property type="molecule type" value="Genomic_DNA"/>
</dbReference>
<feature type="transmembrane region" description="Helical" evidence="1">
    <location>
        <begin position="92"/>
        <end position="115"/>
    </location>
</feature>
<feature type="transmembrane region" description="Helical" evidence="1">
    <location>
        <begin position="59"/>
        <end position="80"/>
    </location>
</feature>
<dbReference type="OrthoDB" id="3890746at2759"/>
<dbReference type="Proteomes" id="UP000799766">
    <property type="component" value="Unassembled WGS sequence"/>
</dbReference>
<proteinExistence type="predicted"/>
<gene>
    <name evidence="2" type="ORF">BDY21DRAFT_359851</name>
</gene>
<evidence type="ECO:0000256" key="1">
    <source>
        <dbReference type="SAM" id="Phobius"/>
    </source>
</evidence>
<reference evidence="2" key="1">
    <citation type="journal article" date="2020" name="Stud. Mycol.">
        <title>101 Dothideomycetes genomes: a test case for predicting lifestyles and emergence of pathogens.</title>
        <authorList>
            <person name="Haridas S."/>
            <person name="Albert R."/>
            <person name="Binder M."/>
            <person name="Bloem J."/>
            <person name="Labutti K."/>
            <person name="Salamov A."/>
            <person name="Andreopoulos B."/>
            <person name="Baker S."/>
            <person name="Barry K."/>
            <person name="Bills G."/>
            <person name="Bluhm B."/>
            <person name="Cannon C."/>
            <person name="Castanera R."/>
            <person name="Culley D."/>
            <person name="Daum C."/>
            <person name="Ezra D."/>
            <person name="Gonzalez J."/>
            <person name="Henrissat B."/>
            <person name="Kuo A."/>
            <person name="Liang C."/>
            <person name="Lipzen A."/>
            <person name="Lutzoni F."/>
            <person name="Magnuson J."/>
            <person name="Mondo S."/>
            <person name="Nolan M."/>
            <person name="Ohm R."/>
            <person name="Pangilinan J."/>
            <person name="Park H.-J."/>
            <person name="Ramirez L."/>
            <person name="Alfaro M."/>
            <person name="Sun H."/>
            <person name="Tritt A."/>
            <person name="Yoshinaga Y."/>
            <person name="Zwiers L.-H."/>
            <person name="Turgeon B."/>
            <person name="Goodwin S."/>
            <person name="Spatafora J."/>
            <person name="Crous P."/>
            <person name="Grigoriev I."/>
        </authorList>
    </citation>
    <scope>NUCLEOTIDE SEQUENCE</scope>
    <source>
        <strain evidence="2">ATCC 16933</strain>
    </source>
</reference>
<keyword evidence="1" id="KW-1133">Transmembrane helix</keyword>
<accession>A0A6A6PCW4</accession>
<protein>
    <submittedName>
        <fullName evidence="2">Uncharacterized protein</fullName>
    </submittedName>
</protein>
<evidence type="ECO:0000313" key="3">
    <source>
        <dbReference type="Proteomes" id="UP000799766"/>
    </source>
</evidence>
<evidence type="ECO:0000313" key="2">
    <source>
        <dbReference type="EMBL" id="KAF2461796.1"/>
    </source>
</evidence>
<feature type="transmembrane region" description="Helical" evidence="1">
    <location>
        <begin position="163"/>
        <end position="188"/>
    </location>
</feature>
<name>A0A6A6PCW4_9PEZI</name>
<sequence length="227" mass="24688">MFNLRIPLLVLVGLSIAFSICIIGTASHTLAVYNSQRDSNPWWMPLWPDHFDTNGTKSLIGSAVAVVLFDAIYLVVYLVPTFDTPSRPTFNALVALATALPCAIVTLATLVYAHILNHNAPATDTLQTWTCAFRSSSTAVDQLDVSSSVSNQQFTQLCHESKFALYGTLVVFLFQGFVMAGAVVNWGLEKWGSHKEKKNGKVLGDQGSDNVHMVGMGVYETKPPHAA</sequence>
<keyword evidence="1" id="KW-0472">Membrane</keyword>
<keyword evidence="1" id="KW-0812">Transmembrane</keyword>